<dbReference type="SUPFAM" id="SSF55729">
    <property type="entry name" value="Acyl-CoA N-acyltransferases (Nat)"/>
    <property type="match status" value="1"/>
</dbReference>
<evidence type="ECO:0000313" key="3">
    <source>
        <dbReference type="Proteomes" id="UP000198854"/>
    </source>
</evidence>
<name>A0A1G8G807_9VIBR</name>
<reference evidence="3" key="1">
    <citation type="submission" date="2016-10" db="EMBL/GenBank/DDBJ databases">
        <authorList>
            <person name="Varghese N."/>
            <person name="Submissions S."/>
        </authorList>
    </citation>
    <scope>NUCLEOTIDE SEQUENCE [LARGE SCALE GENOMIC DNA]</scope>
    <source>
        <strain evidence="3">CGMCC 1.10228</strain>
    </source>
</reference>
<dbReference type="AlphaFoldDB" id="A0A1G8G807"/>
<gene>
    <name evidence="2" type="ORF">SAMN04488136_13514</name>
</gene>
<dbReference type="GO" id="GO:0016747">
    <property type="term" value="F:acyltransferase activity, transferring groups other than amino-acyl groups"/>
    <property type="evidence" value="ECO:0007669"/>
    <property type="project" value="InterPro"/>
</dbReference>
<dbReference type="InterPro" id="IPR016181">
    <property type="entry name" value="Acyl_CoA_acyltransferase"/>
</dbReference>
<dbReference type="Proteomes" id="UP000198854">
    <property type="component" value="Unassembled WGS sequence"/>
</dbReference>
<sequence length="176" mass="19724">MELVPLCANLEAQFERFYNDFVAHDPSNGEFYAQGMSDFLSYVLELDDHSRGVNLPEDYVPCTTYWLKLDDGELAGAIRIRHNIDNPFLSNECGHIGYDIAPSQRRKGYATKMLELARIKAAELGIDKALVTADLDNIGSRKVIEANDGVFDGIVYSGVFESDITRYWVSCSDSPQ</sequence>
<dbReference type="Gene3D" id="3.40.630.30">
    <property type="match status" value="1"/>
</dbReference>
<dbReference type="PANTHER" id="PTHR39173">
    <property type="entry name" value="ACETYLTRANSFERASE"/>
    <property type="match status" value="1"/>
</dbReference>
<dbReference type="CDD" id="cd04301">
    <property type="entry name" value="NAT_SF"/>
    <property type="match status" value="1"/>
</dbReference>
<keyword evidence="3" id="KW-1185">Reference proteome</keyword>
<dbReference type="InterPro" id="IPR000182">
    <property type="entry name" value="GNAT_dom"/>
</dbReference>
<evidence type="ECO:0000259" key="1">
    <source>
        <dbReference type="PROSITE" id="PS51186"/>
    </source>
</evidence>
<proteinExistence type="predicted"/>
<accession>A0A1G8G807</accession>
<dbReference type="RefSeq" id="WP_093278761.1">
    <property type="nucleotide sequence ID" value="NZ_FNDD01000035.1"/>
</dbReference>
<organism evidence="2 3">
    <name type="scientific">Vibrio xiamenensis</name>
    <dbReference type="NCBI Taxonomy" id="861298"/>
    <lineage>
        <taxon>Bacteria</taxon>
        <taxon>Pseudomonadati</taxon>
        <taxon>Pseudomonadota</taxon>
        <taxon>Gammaproteobacteria</taxon>
        <taxon>Vibrionales</taxon>
        <taxon>Vibrionaceae</taxon>
        <taxon>Vibrio</taxon>
    </lineage>
</organism>
<keyword evidence="2" id="KW-0808">Transferase</keyword>
<evidence type="ECO:0000313" key="2">
    <source>
        <dbReference type="EMBL" id="SDH90430.1"/>
    </source>
</evidence>
<dbReference type="OrthoDB" id="9797989at2"/>
<dbReference type="PANTHER" id="PTHR39173:SF1">
    <property type="entry name" value="ACETYLTRANSFERASE"/>
    <property type="match status" value="1"/>
</dbReference>
<dbReference type="PROSITE" id="PS51186">
    <property type="entry name" value="GNAT"/>
    <property type="match status" value="1"/>
</dbReference>
<dbReference type="EMBL" id="FNDD01000035">
    <property type="protein sequence ID" value="SDH90430.1"/>
    <property type="molecule type" value="Genomic_DNA"/>
</dbReference>
<dbReference type="STRING" id="861298.SAMN04488136_13514"/>
<protein>
    <submittedName>
        <fullName evidence="2">Predicted acetyltransferase</fullName>
    </submittedName>
</protein>
<dbReference type="Pfam" id="PF00583">
    <property type="entry name" value="Acetyltransf_1"/>
    <property type="match status" value="1"/>
</dbReference>
<feature type="domain" description="N-acetyltransferase" evidence="1">
    <location>
        <begin position="1"/>
        <end position="174"/>
    </location>
</feature>